<evidence type="ECO:0000256" key="4">
    <source>
        <dbReference type="ARBA" id="ARBA00022989"/>
    </source>
</evidence>
<evidence type="ECO:0000256" key="1">
    <source>
        <dbReference type="ARBA" id="ARBA00004141"/>
    </source>
</evidence>
<feature type="transmembrane region" description="Helical" evidence="6">
    <location>
        <begin position="178"/>
        <end position="198"/>
    </location>
</feature>
<gene>
    <name evidence="8" type="ORF">GL284_09150</name>
</gene>
<evidence type="ECO:0000313" key="8">
    <source>
        <dbReference type="EMBL" id="MTH64439.1"/>
    </source>
</evidence>
<comment type="similarity">
    <text evidence="2">Belongs to the drug/metabolite transporter (DMT) superfamily. 10 TMS drug/metabolite exporter (DME) (TC 2.A.7.3) family.</text>
</comment>
<feature type="transmembrane region" description="Helical" evidence="6">
    <location>
        <begin position="98"/>
        <end position="117"/>
    </location>
</feature>
<feature type="transmembrane region" description="Helical" evidence="6">
    <location>
        <begin position="124"/>
        <end position="143"/>
    </location>
</feature>
<dbReference type="EMBL" id="WMII01000007">
    <property type="protein sequence ID" value="MTH64439.1"/>
    <property type="molecule type" value="Genomic_DNA"/>
</dbReference>
<keyword evidence="4 6" id="KW-1133">Transmembrane helix</keyword>
<accession>A0A6L6IX38</accession>
<dbReference type="PANTHER" id="PTHR22911:SF6">
    <property type="entry name" value="SOLUTE CARRIER FAMILY 35 MEMBER G1"/>
    <property type="match status" value="1"/>
</dbReference>
<dbReference type="InterPro" id="IPR037185">
    <property type="entry name" value="EmrE-like"/>
</dbReference>
<dbReference type="AlphaFoldDB" id="A0A6L6IX38"/>
<evidence type="ECO:0000256" key="5">
    <source>
        <dbReference type="ARBA" id="ARBA00023136"/>
    </source>
</evidence>
<comment type="caution">
    <text evidence="8">The sequence shown here is derived from an EMBL/GenBank/DDBJ whole genome shotgun (WGS) entry which is preliminary data.</text>
</comment>
<feature type="domain" description="EamA" evidence="7">
    <location>
        <begin position="151"/>
        <end position="276"/>
    </location>
</feature>
<evidence type="ECO:0000256" key="2">
    <source>
        <dbReference type="ARBA" id="ARBA00009853"/>
    </source>
</evidence>
<dbReference type="RefSeq" id="WP_155044300.1">
    <property type="nucleotide sequence ID" value="NZ_WMIH01000007.1"/>
</dbReference>
<feature type="transmembrane region" description="Helical" evidence="6">
    <location>
        <begin position="149"/>
        <end position="166"/>
    </location>
</feature>
<evidence type="ECO:0000256" key="3">
    <source>
        <dbReference type="ARBA" id="ARBA00022692"/>
    </source>
</evidence>
<feature type="transmembrane region" description="Helical" evidence="6">
    <location>
        <begin position="210"/>
        <end position="230"/>
    </location>
</feature>
<feature type="transmembrane region" description="Helical" evidence="6">
    <location>
        <begin position="75"/>
        <end position="92"/>
    </location>
</feature>
<protein>
    <submittedName>
        <fullName evidence="8">EamA family transporter</fullName>
    </submittedName>
</protein>
<feature type="domain" description="EamA" evidence="7">
    <location>
        <begin position="8"/>
        <end position="139"/>
    </location>
</feature>
<name>A0A6L6IX38_9RHOB</name>
<evidence type="ECO:0000313" key="9">
    <source>
        <dbReference type="Proteomes" id="UP000478740"/>
    </source>
</evidence>
<dbReference type="InterPro" id="IPR000620">
    <property type="entry name" value="EamA_dom"/>
</dbReference>
<sequence>MGSENFRAALLMIASMVFFAFEDMFIKLLTAQMPYAQVLGLIGVIGGLSFWAVLRLRGGRLFTRDLCNPALVLRNLGEALGSVLFVSALALGELAPTAAIMQALPLVIVMGAALFLGEPVGWRRWSAIGAGFFGVLLVIRPGIDGFSATSLLALLAVLCFAARDIVTRRVPAHVHSLQLSASAFLGLALVSIPMALVLGQRPVLPDAWQWLQVAGCLTVGVLGYGLLVSATRLGEASALAPYRYVRLVFALVLALIVFHERPDTLTLLGAAVIVASGAYAMWREALLRRRIRRAAGLIA</sequence>
<dbReference type="SUPFAM" id="SSF103481">
    <property type="entry name" value="Multidrug resistance efflux transporter EmrE"/>
    <property type="match status" value="2"/>
</dbReference>
<feature type="transmembrane region" description="Helical" evidence="6">
    <location>
        <begin position="265"/>
        <end position="282"/>
    </location>
</feature>
<proteinExistence type="inferred from homology"/>
<dbReference type="Pfam" id="PF00892">
    <property type="entry name" value="EamA"/>
    <property type="match status" value="2"/>
</dbReference>
<evidence type="ECO:0000256" key="6">
    <source>
        <dbReference type="SAM" id="Phobius"/>
    </source>
</evidence>
<feature type="transmembrane region" description="Helical" evidence="6">
    <location>
        <begin position="242"/>
        <end position="259"/>
    </location>
</feature>
<organism evidence="8 9">
    <name type="scientific">Paracoccus shanxieyensis</name>
    <dbReference type="NCBI Taxonomy" id="2675752"/>
    <lineage>
        <taxon>Bacteria</taxon>
        <taxon>Pseudomonadati</taxon>
        <taxon>Pseudomonadota</taxon>
        <taxon>Alphaproteobacteria</taxon>
        <taxon>Rhodobacterales</taxon>
        <taxon>Paracoccaceae</taxon>
        <taxon>Paracoccus</taxon>
    </lineage>
</organism>
<evidence type="ECO:0000259" key="7">
    <source>
        <dbReference type="Pfam" id="PF00892"/>
    </source>
</evidence>
<dbReference type="Proteomes" id="UP000478740">
    <property type="component" value="Unassembled WGS sequence"/>
</dbReference>
<dbReference type="PANTHER" id="PTHR22911">
    <property type="entry name" value="ACYL-MALONYL CONDENSING ENZYME-RELATED"/>
    <property type="match status" value="1"/>
</dbReference>
<dbReference type="GO" id="GO:0016020">
    <property type="term" value="C:membrane"/>
    <property type="evidence" value="ECO:0007669"/>
    <property type="project" value="UniProtKB-SubCell"/>
</dbReference>
<keyword evidence="9" id="KW-1185">Reference proteome</keyword>
<feature type="transmembrane region" description="Helical" evidence="6">
    <location>
        <begin position="9"/>
        <end position="29"/>
    </location>
</feature>
<keyword evidence="5 6" id="KW-0472">Membrane</keyword>
<keyword evidence="3 6" id="KW-0812">Transmembrane</keyword>
<reference evidence="8 9" key="1">
    <citation type="submission" date="2019-11" db="EMBL/GenBank/DDBJ databases">
        <authorList>
            <person name="Dong K."/>
        </authorList>
    </citation>
    <scope>NUCLEOTIDE SEQUENCE [LARGE SCALE GENOMIC DNA]</scope>
    <source>
        <strain evidence="8 9">DK608</strain>
    </source>
</reference>
<feature type="transmembrane region" description="Helical" evidence="6">
    <location>
        <begin position="35"/>
        <end position="54"/>
    </location>
</feature>
<comment type="subcellular location">
    <subcellularLocation>
        <location evidence="1">Membrane</location>
        <topology evidence="1">Multi-pass membrane protein</topology>
    </subcellularLocation>
</comment>